<dbReference type="RefSeq" id="WP_072936052.1">
    <property type="nucleotide sequence ID" value="NZ_FQUG01000007.1"/>
</dbReference>
<dbReference type="AlphaFoldDB" id="A0A1M4ZAZ2"/>
<sequence length="60" mass="6988">MAKVTMTLKEIMAIPEEELRAEEESIKRTSCDYDPDCPPRTMEQLKAMGWRRASRAKKET</sequence>
<name>A0A1M4ZAZ2_9FIRM</name>
<protein>
    <submittedName>
        <fullName evidence="1">Uncharacterized protein</fullName>
    </submittedName>
</protein>
<reference evidence="1 2" key="1">
    <citation type="submission" date="2016-11" db="EMBL/GenBank/DDBJ databases">
        <authorList>
            <person name="Jaros S."/>
            <person name="Januszkiewicz K."/>
            <person name="Wedrychowicz H."/>
        </authorList>
    </citation>
    <scope>NUCLEOTIDE SEQUENCE [LARGE SCALE GENOMIC DNA]</scope>
    <source>
        <strain evidence="1 2">DSM 10502</strain>
    </source>
</reference>
<proteinExistence type="predicted"/>
<gene>
    <name evidence="1" type="ORF">SAMN02745190_01978</name>
</gene>
<evidence type="ECO:0000313" key="2">
    <source>
        <dbReference type="Proteomes" id="UP000184404"/>
    </source>
</evidence>
<keyword evidence="2" id="KW-1185">Reference proteome</keyword>
<accession>A0A1M4ZAZ2</accession>
<dbReference type="EMBL" id="FQUG01000007">
    <property type="protein sequence ID" value="SHF14746.1"/>
    <property type="molecule type" value="Genomic_DNA"/>
</dbReference>
<dbReference type="Proteomes" id="UP000184404">
    <property type="component" value="Unassembled WGS sequence"/>
</dbReference>
<evidence type="ECO:0000313" key="1">
    <source>
        <dbReference type="EMBL" id="SHF14746.1"/>
    </source>
</evidence>
<dbReference type="STRING" id="1123243.SAMN02745190_01978"/>
<organism evidence="1 2">
    <name type="scientific">Schwartzia succinivorans DSM 10502</name>
    <dbReference type="NCBI Taxonomy" id="1123243"/>
    <lineage>
        <taxon>Bacteria</taxon>
        <taxon>Bacillati</taxon>
        <taxon>Bacillota</taxon>
        <taxon>Negativicutes</taxon>
        <taxon>Selenomonadales</taxon>
        <taxon>Selenomonadaceae</taxon>
        <taxon>Schwartzia</taxon>
    </lineage>
</organism>